<reference evidence="1 2" key="1">
    <citation type="submission" date="2018-12" db="EMBL/GenBank/DDBJ databases">
        <title>Characterization and Draft Genome of Vibrio anguillarum J360 Marine Pathogen Isolated from an Outbreak in Lumpfish (Cyclopterus lumpus).</title>
        <authorList>
            <person name="Vasquez J.I."/>
            <person name="Cao T."/>
            <person name="Chakraborty S."/>
            <person name="Gnanagobal H."/>
            <person name="Wescot J."/>
            <person name="Boyce D."/>
            <person name="Santander J."/>
        </authorList>
    </citation>
    <scope>NUCLEOTIDE SEQUENCE [LARGE SCALE GENOMIC DNA]</scope>
    <source>
        <strain evidence="1 2">J360</strain>
    </source>
</reference>
<name>A0A3M7LNJ5_VIBAN</name>
<protein>
    <submittedName>
        <fullName evidence="1">Uncharacterized protein</fullName>
    </submittedName>
</protein>
<dbReference type="NCBIfam" id="NF041952">
    <property type="entry name" value="super_attC_Vc_1"/>
    <property type="match status" value="1"/>
</dbReference>
<dbReference type="AntiFam" id="ANF00278">
    <property type="entry name" value="Spurious ORF motif from attC repeats"/>
</dbReference>
<organism evidence="1 2">
    <name type="scientific">Vibrio anguillarum</name>
    <name type="common">Listonella anguillarum</name>
    <dbReference type="NCBI Taxonomy" id="55601"/>
    <lineage>
        <taxon>Bacteria</taxon>
        <taxon>Pseudomonadati</taxon>
        <taxon>Pseudomonadota</taxon>
        <taxon>Gammaproteobacteria</taxon>
        <taxon>Vibrionales</taxon>
        <taxon>Vibrionaceae</taxon>
        <taxon>Vibrio</taxon>
    </lineage>
</organism>
<evidence type="ECO:0000313" key="1">
    <source>
        <dbReference type="EMBL" id="AZS27470.1"/>
    </source>
</evidence>
<dbReference type="EMBL" id="CP034673">
    <property type="protein sequence ID" value="AZS27470.1"/>
    <property type="molecule type" value="Genomic_DNA"/>
</dbReference>
<accession>A0A3M7LNJ5</accession>
<proteinExistence type="predicted"/>
<dbReference type="Proteomes" id="UP000256923">
    <property type="component" value="Chromosome 2"/>
</dbReference>
<evidence type="ECO:0000313" key="2">
    <source>
        <dbReference type="Proteomes" id="UP000256923"/>
    </source>
</evidence>
<gene>
    <name evidence="1" type="ORF">DYL72_18995</name>
</gene>
<sequence>MLLNLHNKRLKRDCQRVAVFVQIGLCDYGCYFEFSVLRCQPLNRALGKVSFYQLNRVGIER</sequence>
<dbReference type="AlphaFoldDB" id="A0A3M7LNJ5"/>